<evidence type="ECO:0000256" key="3">
    <source>
        <dbReference type="ARBA" id="ARBA00023315"/>
    </source>
</evidence>
<keyword evidence="4" id="KW-0812">Transmembrane</keyword>
<dbReference type="RefSeq" id="WP_245119293.1">
    <property type="nucleotide sequence ID" value="NZ_CP095061.1"/>
</dbReference>
<evidence type="ECO:0000256" key="1">
    <source>
        <dbReference type="ARBA" id="ARBA00005189"/>
    </source>
</evidence>
<reference evidence="6" key="1">
    <citation type="submission" date="2022-04" db="EMBL/GenBank/DDBJ databases">
        <title>Hymenobacter sp. isolated from the air.</title>
        <authorList>
            <person name="Won M."/>
            <person name="Lee C.-M."/>
            <person name="Woen H.-Y."/>
            <person name="Kwon S.-W."/>
        </authorList>
    </citation>
    <scope>NUCLEOTIDE SEQUENCE</scope>
    <source>
        <strain evidence="6">5420S-77</strain>
    </source>
</reference>
<sequence length="131" mass="15060">MRHLLRYIGHRLYTTWATFWFVTPFVVTYPAQWALSRQPQWHRHLHSLNRGWSKLFIWMWGMPVDIVKKNPLPAGQPCVYVANHSSYIDIPLLFKAIPGWLNIMGKSSLARVPVWGLFSAGPISSSTGTTP</sequence>
<keyword evidence="4" id="KW-1133">Transmembrane helix</keyword>
<accession>A0ABY4G372</accession>
<dbReference type="Pfam" id="PF01553">
    <property type="entry name" value="Acyltransferase"/>
    <property type="match status" value="1"/>
</dbReference>
<keyword evidence="2" id="KW-0808">Transferase</keyword>
<evidence type="ECO:0000313" key="7">
    <source>
        <dbReference type="Proteomes" id="UP000830401"/>
    </source>
</evidence>
<feature type="transmembrane region" description="Helical" evidence="4">
    <location>
        <begin position="12"/>
        <end position="31"/>
    </location>
</feature>
<keyword evidence="3 6" id="KW-0012">Acyltransferase</keyword>
<evidence type="ECO:0000256" key="2">
    <source>
        <dbReference type="ARBA" id="ARBA00022679"/>
    </source>
</evidence>
<comment type="pathway">
    <text evidence="1">Lipid metabolism.</text>
</comment>
<name>A0ABY4G372_9BACT</name>
<gene>
    <name evidence="6" type="ORF">MUN86_17270</name>
</gene>
<evidence type="ECO:0000259" key="5">
    <source>
        <dbReference type="Pfam" id="PF01553"/>
    </source>
</evidence>
<protein>
    <submittedName>
        <fullName evidence="6">1-acyl-sn-glycerol-3-phosphate acyltransferase</fullName>
    </submittedName>
</protein>
<dbReference type="InterPro" id="IPR002123">
    <property type="entry name" value="Plipid/glycerol_acylTrfase"/>
</dbReference>
<dbReference type="PANTHER" id="PTHR10434">
    <property type="entry name" value="1-ACYL-SN-GLYCEROL-3-PHOSPHATE ACYLTRANSFERASE"/>
    <property type="match status" value="1"/>
</dbReference>
<dbReference type="SUPFAM" id="SSF69593">
    <property type="entry name" value="Glycerol-3-phosphate (1)-acyltransferase"/>
    <property type="match status" value="1"/>
</dbReference>
<dbReference type="PANTHER" id="PTHR10434:SF11">
    <property type="entry name" value="1-ACYL-SN-GLYCEROL-3-PHOSPHATE ACYLTRANSFERASE"/>
    <property type="match status" value="1"/>
</dbReference>
<feature type="domain" description="Phospholipid/glycerol acyltransferase" evidence="5">
    <location>
        <begin position="65"/>
        <end position="119"/>
    </location>
</feature>
<evidence type="ECO:0000313" key="6">
    <source>
        <dbReference type="EMBL" id="UOQ65286.1"/>
    </source>
</evidence>
<keyword evidence="4" id="KW-0472">Membrane</keyword>
<dbReference type="EMBL" id="CP095061">
    <property type="protein sequence ID" value="UOQ65286.1"/>
    <property type="molecule type" value="Genomic_DNA"/>
</dbReference>
<organism evidence="6 7">
    <name type="scientific">Hymenobacter volaticus</name>
    <dbReference type="NCBI Taxonomy" id="2932254"/>
    <lineage>
        <taxon>Bacteria</taxon>
        <taxon>Pseudomonadati</taxon>
        <taxon>Bacteroidota</taxon>
        <taxon>Cytophagia</taxon>
        <taxon>Cytophagales</taxon>
        <taxon>Hymenobacteraceae</taxon>
        <taxon>Hymenobacter</taxon>
    </lineage>
</organism>
<proteinExistence type="predicted"/>
<keyword evidence="7" id="KW-1185">Reference proteome</keyword>
<dbReference type="Proteomes" id="UP000830401">
    <property type="component" value="Chromosome"/>
</dbReference>
<dbReference type="GO" id="GO:0016746">
    <property type="term" value="F:acyltransferase activity"/>
    <property type="evidence" value="ECO:0007669"/>
    <property type="project" value="UniProtKB-KW"/>
</dbReference>
<evidence type="ECO:0000256" key="4">
    <source>
        <dbReference type="SAM" id="Phobius"/>
    </source>
</evidence>